<dbReference type="GO" id="GO:0050661">
    <property type="term" value="F:NADP binding"/>
    <property type="evidence" value="ECO:0007669"/>
    <property type="project" value="InterPro"/>
</dbReference>
<evidence type="ECO:0000313" key="9">
    <source>
        <dbReference type="EMBL" id="MCB8878784.1"/>
    </source>
</evidence>
<dbReference type="HAMAP" id="MF_00412">
    <property type="entry name" value="ProA"/>
    <property type="match status" value="1"/>
</dbReference>
<dbReference type="SUPFAM" id="SSF53720">
    <property type="entry name" value="ALDH-like"/>
    <property type="match status" value="1"/>
</dbReference>
<accession>A0A963YXT4</accession>
<evidence type="ECO:0000256" key="6">
    <source>
        <dbReference type="ARBA" id="ARBA00049024"/>
    </source>
</evidence>
<dbReference type="GO" id="GO:0005737">
    <property type="term" value="C:cytoplasm"/>
    <property type="evidence" value="ECO:0007669"/>
    <property type="project" value="UniProtKB-SubCell"/>
</dbReference>
<evidence type="ECO:0000313" key="10">
    <source>
        <dbReference type="Proteomes" id="UP000721844"/>
    </source>
</evidence>
<comment type="subcellular location">
    <subcellularLocation>
        <location evidence="7">Cytoplasm</location>
    </subcellularLocation>
</comment>
<dbReference type="NCBIfam" id="TIGR00407">
    <property type="entry name" value="proA"/>
    <property type="match status" value="1"/>
</dbReference>
<dbReference type="EMBL" id="JAESVA010000001">
    <property type="protein sequence ID" value="MCB8878784.1"/>
    <property type="molecule type" value="Genomic_DNA"/>
</dbReference>
<keyword evidence="5 7" id="KW-0560">Oxidoreductase</keyword>
<comment type="caution">
    <text evidence="9">The sequence shown here is derived from an EMBL/GenBank/DDBJ whole genome shotgun (WGS) entry which is preliminary data.</text>
</comment>
<evidence type="ECO:0000256" key="2">
    <source>
        <dbReference type="ARBA" id="ARBA00022605"/>
    </source>
</evidence>
<dbReference type="InterPro" id="IPR020593">
    <property type="entry name" value="G-glutamylP_reductase_CS"/>
</dbReference>
<dbReference type="AlphaFoldDB" id="A0A963YXT4"/>
<dbReference type="InterPro" id="IPR016161">
    <property type="entry name" value="Ald_DH/histidinol_DH"/>
</dbReference>
<dbReference type="InterPro" id="IPR015590">
    <property type="entry name" value="Aldehyde_DH_dom"/>
</dbReference>
<dbReference type="PIRSF" id="PIRSF000151">
    <property type="entry name" value="GPR"/>
    <property type="match status" value="1"/>
</dbReference>
<keyword evidence="10" id="KW-1185">Reference proteome</keyword>
<dbReference type="InterPro" id="IPR000965">
    <property type="entry name" value="GPR_dom"/>
</dbReference>
<dbReference type="PANTHER" id="PTHR11063:SF8">
    <property type="entry name" value="DELTA-1-PYRROLINE-5-CARBOXYLATE SYNTHASE"/>
    <property type="match status" value="1"/>
</dbReference>
<evidence type="ECO:0000256" key="1">
    <source>
        <dbReference type="ARBA" id="ARBA00004985"/>
    </source>
</evidence>
<comment type="similarity">
    <text evidence="7">Belongs to the gamma-glutamyl phosphate reductase family.</text>
</comment>
<name>A0A963YXT4_9PROT</name>
<reference evidence="9 10" key="1">
    <citation type="journal article" date="2021" name="Microorganisms">
        <title>Acidisoma silvae sp. nov. and Acidisomacellulosilytica sp. nov., Two Acidophilic Bacteria Isolated from Decaying Wood, Hydrolyzing Cellulose and Producing Poly-3-hydroxybutyrate.</title>
        <authorList>
            <person name="Mieszkin S."/>
            <person name="Pouder E."/>
            <person name="Uroz S."/>
            <person name="Simon-Colin C."/>
            <person name="Alain K."/>
        </authorList>
    </citation>
    <scope>NUCLEOTIDE SEQUENCE [LARGE SCALE GENOMIC DNA]</scope>
    <source>
        <strain evidence="9 10">HW T5.17</strain>
    </source>
</reference>
<dbReference type="PROSITE" id="PS01223">
    <property type="entry name" value="PROA"/>
    <property type="match status" value="1"/>
</dbReference>
<evidence type="ECO:0000256" key="3">
    <source>
        <dbReference type="ARBA" id="ARBA00022650"/>
    </source>
</evidence>
<feature type="domain" description="Aldehyde dehydrogenase" evidence="8">
    <location>
        <begin position="9"/>
        <end position="287"/>
    </location>
</feature>
<gene>
    <name evidence="7" type="primary">proA</name>
    <name evidence="9" type="ORF">ACELLULO517_00950</name>
</gene>
<dbReference type="Pfam" id="PF00171">
    <property type="entry name" value="Aldedh"/>
    <property type="match status" value="1"/>
</dbReference>
<evidence type="ECO:0000256" key="4">
    <source>
        <dbReference type="ARBA" id="ARBA00022857"/>
    </source>
</evidence>
<dbReference type="PANTHER" id="PTHR11063">
    <property type="entry name" value="GLUTAMATE SEMIALDEHYDE DEHYDROGENASE"/>
    <property type="match status" value="1"/>
</dbReference>
<sequence length="420" mass="44134">MNIDVDPAAADLRSAGLAAREATRILARSSHAARQHALRAGAAALRAAMPAVLDANAIDLAGYQGTPALRDRLRLDAKRVEGMAVGLEEIANLPDPLGRVQTEWTRPNGLDFRRISTPIGIIGMIYESRPNVGADAAGLCLASGNAVILRGGSDSFNSAQAIHAAIVQGLREAGLPEACVQIAPNTDRAFVAAMLKAAGLIDLIIPRGGKGLVTRVQAESRVPVLSHADGLCHTYIHAAADTAMARTIMKNAKMRRTDVCGATETLLIDAAIAPSLLPEILSDLKALGCDFRADARAREILPDLTPAAKGDFSTEWLDKILSVAVVDGVEDAMAHIARHGSEHTEAIITEDAAAAEQFLNGTSSAVVLWNASTQFCDGGEFGFGAEIGIATGRIHARGPVGVEQLTTFRYQVRGSGQVRP</sequence>
<evidence type="ECO:0000256" key="7">
    <source>
        <dbReference type="HAMAP-Rule" id="MF_00412"/>
    </source>
</evidence>
<dbReference type="Gene3D" id="3.40.605.10">
    <property type="entry name" value="Aldehyde Dehydrogenase, Chain A, domain 1"/>
    <property type="match status" value="1"/>
</dbReference>
<dbReference type="CDD" id="cd07079">
    <property type="entry name" value="ALDH_F18-19_ProA-GPR"/>
    <property type="match status" value="1"/>
</dbReference>
<evidence type="ECO:0000256" key="5">
    <source>
        <dbReference type="ARBA" id="ARBA00023002"/>
    </source>
</evidence>
<dbReference type="Gene3D" id="3.40.309.10">
    <property type="entry name" value="Aldehyde Dehydrogenase, Chain A, domain 2"/>
    <property type="match status" value="1"/>
</dbReference>
<comment type="catalytic activity">
    <reaction evidence="6 7">
        <text>L-glutamate 5-semialdehyde + phosphate + NADP(+) = L-glutamyl 5-phosphate + NADPH + H(+)</text>
        <dbReference type="Rhea" id="RHEA:19541"/>
        <dbReference type="ChEBI" id="CHEBI:15378"/>
        <dbReference type="ChEBI" id="CHEBI:43474"/>
        <dbReference type="ChEBI" id="CHEBI:57783"/>
        <dbReference type="ChEBI" id="CHEBI:58066"/>
        <dbReference type="ChEBI" id="CHEBI:58274"/>
        <dbReference type="ChEBI" id="CHEBI:58349"/>
        <dbReference type="EC" id="1.2.1.41"/>
    </reaction>
</comment>
<keyword evidence="2 7" id="KW-0028">Amino-acid biosynthesis</keyword>
<dbReference type="InterPro" id="IPR016163">
    <property type="entry name" value="Ald_DH_C"/>
</dbReference>
<dbReference type="EC" id="1.2.1.41" evidence="7"/>
<keyword evidence="4 7" id="KW-0521">NADP</keyword>
<organism evidence="9 10">
    <name type="scientific">Acidisoma cellulosilyticum</name>
    <dbReference type="NCBI Taxonomy" id="2802395"/>
    <lineage>
        <taxon>Bacteria</taxon>
        <taxon>Pseudomonadati</taxon>
        <taxon>Pseudomonadota</taxon>
        <taxon>Alphaproteobacteria</taxon>
        <taxon>Acetobacterales</taxon>
        <taxon>Acidocellaceae</taxon>
        <taxon>Acidisoma</taxon>
    </lineage>
</organism>
<comment type="pathway">
    <text evidence="1 7">Amino-acid biosynthesis; L-proline biosynthesis; L-glutamate 5-semialdehyde from L-glutamate: step 2/2.</text>
</comment>
<proteinExistence type="inferred from homology"/>
<dbReference type="InterPro" id="IPR016162">
    <property type="entry name" value="Ald_DH_N"/>
</dbReference>
<dbReference type="GO" id="GO:0004350">
    <property type="term" value="F:glutamate-5-semialdehyde dehydrogenase activity"/>
    <property type="evidence" value="ECO:0007669"/>
    <property type="project" value="UniProtKB-UniRule"/>
</dbReference>
<comment type="function">
    <text evidence="7">Catalyzes the NADPH-dependent reduction of L-glutamate 5-phosphate into L-glutamate 5-semialdehyde and phosphate. The product spontaneously undergoes cyclization to form 1-pyrroline-5-carboxylate.</text>
</comment>
<protein>
    <recommendedName>
        <fullName evidence="7">Gamma-glutamyl phosphate reductase</fullName>
        <shortName evidence="7">GPR</shortName>
        <ecNumber evidence="7">1.2.1.41</ecNumber>
    </recommendedName>
    <alternativeName>
        <fullName evidence="7">Glutamate-5-semialdehyde dehydrogenase</fullName>
    </alternativeName>
    <alternativeName>
        <fullName evidence="7">Glutamyl-gamma-semialdehyde dehydrogenase</fullName>
        <shortName evidence="7">GSA dehydrogenase</shortName>
    </alternativeName>
</protein>
<keyword evidence="3 7" id="KW-0641">Proline biosynthesis</keyword>
<keyword evidence="7" id="KW-0963">Cytoplasm</keyword>
<dbReference type="InterPro" id="IPR012134">
    <property type="entry name" value="Glu-5-SA_DH"/>
</dbReference>
<dbReference type="NCBIfam" id="NF001221">
    <property type="entry name" value="PRK00197.1"/>
    <property type="match status" value="1"/>
</dbReference>
<dbReference type="GO" id="GO:0055129">
    <property type="term" value="P:L-proline biosynthetic process"/>
    <property type="evidence" value="ECO:0007669"/>
    <property type="project" value="UniProtKB-UniRule"/>
</dbReference>
<dbReference type="Proteomes" id="UP000721844">
    <property type="component" value="Unassembled WGS sequence"/>
</dbReference>
<evidence type="ECO:0000259" key="8">
    <source>
        <dbReference type="Pfam" id="PF00171"/>
    </source>
</evidence>
<dbReference type="RefSeq" id="WP_227304835.1">
    <property type="nucleotide sequence ID" value="NZ_JAESVA010000001.1"/>
</dbReference>